<accession>A0ABT6DI31</accession>
<dbReference type="Proteomes" id="UP001152321">
    <property type="component" value="Unassembled WGS sequence"/>
</dbReference>
<evidence type="ECO:0000313" key="3">
    <source>
        <dbReference type="Proteomes" id="UP001152321"/>
    </source>
</evidence>
<evidence type="ECO:0000256" key="1">
    <source>
        <dbReference type="SAM" id="Phobius"/>
    </source>
</evidence>
<name>A0ABT6DI31_9BACT</name>
<gene>
    <name evidence="2" type="ORF">NWE73_08710</name>
</gene>
<feature type="transmembrane region" description="Helical" evidence="1">
    <location>
        <begin position="21"/>
        <end position="41"/>
    </location>
</feature>
<proteinExistence type="predicted"/>
<feature type="transmembrane region" description="Helical" evidence="1">
    <location>
        <begin position="47"/>
        <end position="70"/>
    </location>
</feature>
<reference evidence="2" key="1">
    <citation type="submission" date="2022-08" db="EMBL/GenBank/DDBJ databases">
        <title>Novel Bdellovibrio Species Isolated from Svalbard: Designation Bdellovibrio svalbardensis.</title>
        <authorList>
            <person name="Mitchell R.J."/>
            <person name="Choi S.Y."/>
        </authorList>
    </citation>
    <scope>NUCLEOTIDE SEQUENCE</scope>
    <source>
        <strain evidence="2">PAP01</strain>
    </source>
</reference>
<protein>
    <submittedName>
        <fullName evidence="2">Uncharacterized protein</fullName>
    </submittedName>
</protein>
<evidence type="ECO:0000313" key="2">
    <source>
        <dbReference type="EMBL" id="MDG0816441.1"/>
    </source>
</evidence>
<dbReference type="RefSeq" id="WP_277577920.1">
    <property type="nucleotide sequence ID" value="NZ_JANRMI010000002.1"/>
</dbReference>
<organism evidence="2 3">
    <name type="scientific">Bdellovibrio svalbardensis</name>
    <dbReference type="NCBI Taxonomy" id="2972972"/>
    <lineage>
        <taxon>Bacteria</taxon>
        <taxon>Pseudomonadati</taxon>
        <taxon>Bdellovibrionota</taxon>
        <taxon>Bdellovibrionia</taxon>
        <taxon>Bdellovibrionales</taxon>
        <taxon>Pseudobdellovibrionaceae</taxon>
        <taxon>Bdellovibrio</taxon>
    </lineage>
</organism>
<keyword evidence="3" id="KW-1185">Reference proteome</keyword>
<sequence length="174" mass="20150">MKRIVETPEEFKTEGLDLKSTIFYLLFSVVIFGVGIALWNIKKQNLNFYVSKGLCVLLFVVGIGFFGEVLSKYLFLRFHMDSRDIEIKCLLWTWRSNGEPVRISITKNPFFGSLVKIYFSKGSFEIPIYFDRDVESFVGAIKARYKGGISLEKRTMRRGIFTTESIEEIPRLDS</sequence>
<keyword evidence="1" id="KW-0812">Transmembrane</keyword>
<comment type="caution">
    <text evidence="2">The sequence shown here is derived from an EMBL/GenBank/DDBJ whole genome shotgun (WGS) entry which is preliminary data.</text>
</comment>
<dbReference type="EMBL" id="JANRMI010000002">
    <property type="protein sequence ID" value="MDG0816441.1"/>
    <property type="molecule type" value="Genomic_DNA"/>
</dbReference>
<keyword evidence="1" id="KW-1133">Transmembrane helix</keyword>
<keyword evidence="1" id="KW-0472">Membrane</keyword>